<dbReference type="Pfam" id="PF01738">
    <property type="entry name" value="DLH"/>
    <property type="match status" value="1"/>
</dbReference>
<dbReference type="SUPFAM" id="SSF53474">
    <property type="entry name" value="alpha/beta-Hydrolases"/>
    <property type="match status" value="1"/>
</dbReference>
<name>A0A7W7NTX3_9SPHN</name>
<dbReference type="InterPro" id="IPR029058">
    <property type="entry name" value="AB_hydrolase_fold"/>
</dbReference>
<feature type="signal peptide" evidence="2">
    <location>
        <begin position="1"/>
        <end position="24"/>
    </location>
</feature>
<dbReference type="AlphaFoldDB" id="A0A7W7NTX3"/>
<dbReference type="PROSITE" id="PS51257">
    <property type="entry name" value="PROKAR_LIPOPROTEIN"/>
    <property type="match status" value="1"/>
</dbReference>
<gene>
    <name evidence="4" type="ORF">HNP52_003453</name>
</gene>
<feature type="domain" description="Dienelactone hydrolase" evidence="3">
    <location>
        <begin position="162"/>
        <end position="274"/>
    </location>
</feature>
<dbReference type="GO" id="GO:0016787">
    <property type="term" value="F:hydrolase activity"/>
    <property type="evidence" value="ECO:0007669"/>
    <property type="project" value="UniProtKB-KW"/>
</dbReference>
<proteinExistence type="predicted"/>
<dbReference type="PANTHER" id="PTHR48081">
    <property type="entry name" value="AB HYDROLASE SUPERFAMILY PROTEIN C4A8.06C"/>
    <property type="match status" value="1"/>
</dbReference>
<evidence type="ECO:0000313" key="5">
    <source>
        <dbReference type="Proteomes" id="UP000575241"/>
    </source>
</evidence>
<sequence length="293" mass="31541">MAKKLRWGAVLALLTMGCAPHVLPQDPGARRIWSAPPPQAPAHPEVTETRFPFGTIVRNVSDATLTVYRPDPAIANGTAVIVAPGGGFHMLSIENEGTAVAKWLNGLGVTAFVLRYRLLQTNDDFTGQFIRRLTNLPELADAIVPLRPLATADGEQAVRFVRAHAAQYGIKPDRVGLMGFSAGGAVTVWTLAAGHRDSRPDFAAAIYPGLLPDPIAVPAHAPPLFVLVADDDKLSRGDSARLDAAWRAAGARSEFVTYPDGSHGFGMERKGKSVDQWTVRMRGWLESLGVLRK</sequence>
<keyword evidence="5" id="KW-1185">Reference proteome</keyword>
<dbReference type="Proteomes" id="UP000575241">
    <property type="component" value="Unassembled WGS sequence"/>
</dbReference>
<dbReference type="Gene3D" id="3.40.50.1820">
    <property type="entry name" value="alpha/beta hydrolase"/>
    <property type="match status" value="1"/>
</dbReference>
<dbReference type="InterPro" id="IPR002925">
    <property type="entry name" value="Dienelactn_hydro"/>
</dbReference>
<protein>
    <submittedName>
        <fullName evidence="4">Acetyl esterase/lipase</fullName>
    </submittedName>
</protein>
<evidence type="ECO:0000256" key="2">
    <source>
        <dbReference type="SAM" id="SignalP"/>
    </source>
</evidence>
<keyword evidence="1" id="KW-0378">Hydrolase</keyword>
<evidence type="ECO:0000313" key="4">
    <source>
        <dbReference type="EMBL" id="MBB4840361.1"/>
    </source>
</evidence>
<feature type="chain" id="PRO_5030769486" evidence="2">
    <location>
        <begin position="25"/>
        <end position="293"/>
    </location>
</feature>
<accession>A0A7W7NTX3</accession>
<evidence type="ECO:0000256" key="1">
    <source>
        <dbReference type="ARBA" id="ARBA00022801"/>
    </source>
</evidence>
<keyword evidence="2" id="KW-0732">Signal</keyword>
<organism evidence="4 5">
    <name type="scientific">Sphingomonas kyeonggiensis</name>
    <dbReference type="NCBI Taxonomy" id="1268553"/>
    <lineage>
        <taxon>Bacteria</taxon>
        <taxon>Pseudomonadati</taxon>
        <taxon>Pseudomonadota</taxon>
        <taxon>Alphaproteobacteria</taxon>
        <taxon>Sphingomonadales</taxon>
        <taxon>Sphingomonadaceae</taxon>
        <taxon>Sphingomonas</taxon>
    </lineage>
</organism>
<reference evidence="4 5" key="1">
    <citation type="submission" date="2020-08" db="EMBL/GenBank/DDBJ databases">
        <title>Functional genomics of gut bacteria from endangered species of beetles.</title>
        <authorList>
            <person name="Carlos-Shanley C."/>
        </authorList>
    </citation>
    <scope>NUCLEOTIDE SEQUENCE [LARGE SCALE GENOMIC DNA]</scope>
    <source>
        <strain evidence="4 5">S00224</strain>
    </source>
</reference>
<dbReference type="EMBL" id="JACHLN010000003">
    <property type="protein sequence ID" value="MBB4840361.1"/>
    <property type="molecule type" value="Genomic_DNA"/>
</dbReference>
<evidence type="ECO:0000259" key="3">
    <source>
        <dbReference type="Pfam" id="PF01738"/>
    </source>
</evidence>
<comment type="caution">
    <text evidence="4">The sequence shown here is derived from an EMBL/GenBank/DDBJ whole genome shotgun (WGS) entry which is preliminary data.</text>
</comment>
<dbReference type="InterPro" id="IPR050300">
    <property type="entry name" value="GDXG_lipolytic_enzyme"/>
</dbReference>
<dbReference type="PANTHER" id="PTHR48081:SF6">
    <property type="entry name" value="PEPTIDASE S9 PROLYL OLIGOPEPTIDASE CATALYTIC DOMAIN-CONTAINING PROTEIN"/>
    <property type="match status" value="1"/>
</dbReference>